<name>A0A0B3S4F4_9RHOB</name>
<dbReference type="RefSeq" id="WP_043144393.1">
    <property type="nucleotide sequence ID" value="NZ_JSUQ01000016.1"/>
</dbReference>
<keyword evidence="1" id="KW-0732">Signal</keyword>
<feature type="signal peptide" evidence="1">
    <location>
        <begin position="1"/>
        <end position="20"/>
    </location>
</feature>
<dbReference type="OrthoDB" id="8538315at2"/>
<evidence type="ECO:0000313" key="5">
    <source>
        <dbReference type="Proteomes" id="UP000030960"/>
    </source>
</evidence>
<organism evidence="4 5">
    <name type="scientific">Mameliella alba</name>
    <dbReference type="NCBI Taxonomy" id="561184"/>
    <lineage>
        <taxon>Bacteria</taxon>
        <taxon>Pseudomonadati</taxon>
        <taxon>Pseudomonadota</taxon>
        <taxon>Alphaproteobacteria</taxon>
        <taxon>Rhodobacterales</taxon>
        <taxon>Roseobacteraceae</taxon>
        <taxon>Mameliella</taxon>
    </lineage>
</organism>
<feature type="domain" description="Sulphur oxidation protein SoxZ" evidence="2">
    <location>
        <begin position="177"/>
        <end position="259"/>
    </location>
</feature>
<dbReference type="NCBIfam" id="TIGR04557">
    <property type="entry name" value="fuse_rel_SoxYZ"/>
    <property type="match status" value="1"/>
</dbReference>
<dbReference type="AlphaFoldDB" id="A0A0B3S4F4"/>
<evidence type="ECO:0000256" key="1">
    <source>
        <dbReference type="SAM" id="SignalP"/>
    </source>
</evidence>
<dbReference type="InterPro" id="IPR014756">
    <property type="entry name" value="Ig_E-set"/>
</dbReference>
<dbReference type="Pfam" id="PF13501">
    <property type="entry name" value="SoxY"/>
    <property type="match status" value="1"/>
</dbReference>
<dbReference type="InterPro" id="IPR013783">
    <property type="entry name" value="Ig-like_fold"/>
</dbReference>
<dbReference type="InterPro" id="IPR030831">
    <property type="entry name" value="Fuse-rel_SoxYZ"/>
</dbReference>
<proteinExistence type="predicted"/>
<dbReference type="InterPro" id="IPR032711">
    <property type="entry name" value="SoxY"/>
</dbReference>
<dbReference type="Proteomes" id="UP000030960">
    <property type="component" value="Unassembled WGS sequence"/>
</dbReference>
<dbReference type="InterPro" id="IPR014880">
    <property type="entry name" value="SoxZ_dom"/>
</dbReference>
<reference evidence="4 5" key="1">
    <citation type="submission" date="2014-10" db="EMBL/GenBank/DDBJ databases">
        <title>Genome sequence of Ponticoccus sp. strain UMTAT08 isolated from clonal culture of toxic dinoflagellate Alexandrium tamiyavanichii.</title>
        <authorList>
            <person name="Gan H.Y."/>
            <person name="Muhd D.-D."/>
            <person name="Mohd Noor M.E."/>
            <person name="Yeong Y.S."/>
            <person name="Usup G."/>
        </authorList>
    </citation>
    <scope>NUCLEOTIDE SEQUENCE [LARGE SCALE GENOMIC DNA]</scope>
    <source>
        <strain evidence="4 5">UMTAT08</strain>
    </source>
</reference>
<dbReference type="SUPFAM" id="SSF81296">
    <property type="entry name" value="E set domains"/>
    <property type="match status" value="1"/>
</dbReference>
<sequence length="266" mass="28302">MRHAILAAACIALLSSPAPAQDNPLTDSASWQDMKIDVLGERPVSDAPAPFAVTAPYRAADAAMVPLEITQTDTSVPISAATIVIDENPAPVAARLEFSPAMLPLDFALNLRVNQYSNVRVIGETPEGLFMAGRFVKASGGCSAPAGGDAAQALAAMGQMRLDMADGAARVSTPRRTAEIMIRHPMYSGLQRDQVTQLFISAHFIDHLEVWQGDEMLFSLDGGISVSEDPVFRFAYTENGAPTLKVIATDTEGNSFSQELPKLAEG</sequence>
<dbReference type="Pfam" id="PF08770">
    <property type="entry name" value="SoxZ"/>
    <property type="match status" value="1"/>
</dbReference>
<protein>
    <submittedName>
        <fullName evidence="4">Sulfur oxidation protein SoxZ</fullName>
    </submittedName>
</protein>
<keyword evidence="5" id="KW-1185">Reference proteome</keyword>
<feature type="domain" description="Ig-like SoxY" evidence="3">
    <location>
        <begin position="37"/>
        <end position="142"/>
    </location>
</feature>
<dbReference type="InterPro" id="IPR038162">
    <property type="entry name" value="SoxY_sf"/>
</dbReference>
<dbReference type="EMBL" id="JSUQ01000016">
    <property type="protein sequence ID" value="KHQ51571.1"/>
    <property type="molecule type" value="Genomic_DNA"/>
</dbReference>
<accession>A0A0B3S4F4</accession>
<evidence type="ECO:0000259" key="3">
    <source>
        <dbReference type="Pfam" id="PF13501"/>
    </source>
</evidence>
<evidence type="ECO:0000313" key="4">
    <source>
        <dbReference type="EMBL" id="KHQ51571.1"/>
    </source>
</evidence>
<dbReference type="Gene3D" id="2.60.40.2470">
    <property type="entry name" value="SoxY domain"/>
    <property type="match status" value="1"/>
</dbReference>
<dbReference type="Gene3D" id="2.60.40.10">
    <property type="entry name" value="Immunoglobulins"/>
    <property type="match status" value="1"/>
</dbReference>
<evidence type="ECO:0000259" key="2">
    <source>
        <dbReference type="Pfam" id="PF08770"/>
    </source>
</evidence>
<dbReference type="PATRIC" id="fig|1515334.3.peg.3755"/>
<feature type="chain" id="PRO_5002098866" evidence="1">
    <location>
        <begin position="21"/>
        <end position="266"/>
    </location>
</feature>
<comment type="caution">
    <text evidence="4">The sequence shown here is derived from an EMBL/GenBank/DDBJ whole genome shotgun (WGS) entry which is preliminary data.</text>
</comment>
<gene>
    <name evidence="4" type="ORF">OA50_03733</name>
</gene>